<dbReference type="HOGENOM" id="CLU_002556_4_1_1"/>
<dbReference type="InterPro" id="IPR000594">
    <property type="entry name" value="ThiF_NAD_FAD-bd"/>
</dbReference>
<keyword evidence="3" id="KW-1185">Reference proteome</keyword>
<dbReference type="FunCoup" id="I2GYX2">
    <property type="interactions" value="1263"/>
</dbReference>
<dbReference type="PANTHER" id="PTHR10953:SF162">
    <property type="entry name" value="SUMO-ACTIVATING ENZYME SUBUNIT 1"/>
    <property type="match status" value="1"/>
</dbReference>
<dbReference type="EMBL" id="HE806317">
    <property type="protein sequence ID" value="CCH59324.1"/>
    <property type="molecule type" value="Genomic_DNA"/>
</dbReference>
<dbReference type="GeneID" id="14494055"/>
<gene>
    <name evidence="2" type="primary">TBLA0B04900</name>
    <name evidence="2" type="ORF">TBLA_0B04900</name>
</gene>
<evidence type="ECO:0000313" key="2">
    <source>
        <dbReference type="EMBL" id="CCH59324.1"/>
    </source>
</evidence>
<name>I2GYX2_HENB6</name>
<dbReference type="GO" id="GO:0019948">
    <property type="term" value="F:SUMO activating enzyme activity"/>
    <property type="evidence" value="ECO:0007669"/>
    <property type="project" value="EnsemblFungi"/>
</dbReference>
<dbReference type="GO" id="GO:0005829">
    <property type="term" value="C:cytosol"/>
    <property type="evidence" value="ECO:0007669"/>
    <property type="project" value="EnsemblFungi"/>
</dbReference>
<dbReference type="Proteomes" id="UP000002866">
    <property type="component" value="Chromosome 2"/>
</dbReference>
<protein>
    <recommendedName>
        <fullName evidence="1">THIF-type NAD/FAD binding fold domain-containing protein</fullName>
    </recommendedName>
</protein>
<dbReference type="SUPFAM" id="SSF69572">
    <property type="entry name" value="Activating enzymes of the ubiquitin-like proteins"/>
    <property type="match status" value="1"/>
</dbReference>
<dbReference type="PANTHER" id="PTHR10953">
    <property type="entry name" value="UBIQUITIN-ACTIVATING ENZYME E1"/>
    <property type="match status" value="1"/>
</dbReference>
<dbReference type="KEGG" id="tbl:TBLA_0B04900"/>
<dbReference type="RefSeq" id="XP_004178843.1">
    <property type="nucleotide sequence ID" value="XM_004178795.1"/>
</dbReference>
<dbReference type="CDD" id="cd01492">
    <property type="entry name" value="Aos1_SUMO"/>
    <property type="match status" value="1"/>
</dbReference>
<dbReference type="Gene3D" id="3.40.50.720">
    <property type="entry name" value="NAD(P)-binding Rossmann-like Domain"/>
    <property type="match status" value="1"/>
</dbReference>
<sequence>MNNENKLSSDEIALYDRQIRLWGMAAQARMRSTQVLLIGIGAIGQEIAKNIVLSGIGQLTLLDDRILTEEDLGSQFFVSKNEVSMKRLEAAGPRIADLNPRVTLHVDTDKLRAKNDEYFSKFDLIVGTELIPADASWLNDATRRLNIPLYITGSNGLSAYCFIDLIQFDSQDTKLQSQIPTKLGKVSKNRTITNIEIKEDSNNNDKKQEIITTRHIYKSFSELLKTFTFEGLHRRQIKRMSNMVPLTLALLTIPEELNNEQLTIDQLKEYTLKVCNQGGLLKDILRDESIEQMVRQRNIEFSPVAAIMGGAVAQDVINILGKKQSPLNNFIVFDGITLDMPIYEL</sequence>
<feature type="domain" description="THIF-type NAD/FAD binding fold" evidence="1">
    <location>
        <begin position="15"/>
        <end position="341"/>
    </location>
</feature>
<dbReference type="GO" id="GO:0016925">
    <property type="term" value="P:protein sumoylation"/>
    <property type="evidence" value="ECO:0007669"/>
    <property type="project" value="EnsemblFungi"/>
</dbReference>
<accession>I2GYX2</accession>
<evidence type="ECO:0000259" key="1">
    <source>
        <dbReference type="Pfam" id="PF00899"/>
    </source>
</evidence>
<dbReference type="InterPro" id="IPR045886">
    <property type="entry name" value="ThiF/MoeB/HesA"/>
</dbReference>
<dbReference type="OrthoDB" id="1708823at2759"/>
<dbReference type="AlphaFoldDB" id="I2GYX2"/>
<dbReference type="InParanoid" id="I2GYX2"/>
<proteinExistence type="predicted"/>
<dbReference type="eggNOG" id="KOG2014">
    <property type="taxonomic scope" value="Eukaryota"/>
</dbReference>
<dbReference type="GO" id="GO:0031510">
    <property type="term" value="C:SUMO activating enzyme complex"/>
    <property type="evidence" value="ECO:0007669"/>
    <property type="project" value="EnsemblFungi"/>
</dbReference>
<dbReference type="OMA" id="EFFGQFD"/>
<dbReference type="Pfam" id="PF00899">
    <property type="entry name" value="ThiF"/>
    <property type="match status" value="1"/>
</dbReference>
<dbReference type="STRING" id="1071380.I2GYX2"/>
<evidence type="ECO:0000313" key="3">
    <source>
        <dbReference type="Proteomes" id="UP000002866"/>
    </source>
</evidence>
<organism evidence="2 3">
    <name type="scientific">Henningerozyma blattae (strain ATCC 34711 / CBS 6284 / DSM 70876 / NBRC 10599 / NRRL Y-10934 / UCD 77-7)</name>
    <name type="common">Yeast</name>
    <name type="synonym">Tetrapisispora blattae</name>
    <dbReference type="NCBI Taxonomy" id="1071380"/>
    <lineage>
        <taxon>Eukaryota</taxon>
        <taxon>Fungi</taxon>
        <taxon>Dikarya</taxon>
        <taxon>Ascomycota</taxon>
        <taxon>Saccharomycotina</taxon>
        <taxon>Saccharomycetes</taxon>
        <taxon>Saccharomycetales</taxon>
        <taxon>Saccharomycetaceae</taxon>
        <taxon>Henningerozyma</taxon>
    </lineage>
</organism>
<reference evidence="2 3" key="1">
    <citation type="journal article" date="2011" name="Proc. Natl. Acad. Sci. U.S.A.">
        <title>Evolutionary erosion of yeast sex chromosomes by mating-type switching accidents.</title>
        <authorList>
            <person name="Gordon J.L."/>
            <person name="Armisen D."/>
            <person name="Proux-Wera E."/>
            <person name="Oheigeartaigh S.S."/>
            <person name="Byrne K.P."/>
            <person name="Wolfe K.H."/>
        </authorList>
    </citation>
    <scope>NUCLEOTIDE SEQUENCE [LARGE SCALE GENOMIC DNA]</scope>
    <source>
        <strain evidence="3">ATCC 34711 / CBS 6284 / DSM 70876 / NBRC 10599 / NRRL Y-10934 / UCD 77-7</strain>
    </source>
</reference>
<dbReference type="InterPro" id="IPR035985">
    <property type="entry name" value="Ubiquitin-activating_enz"/>
</dbReference>